<dbReference type="OrthoDB" id="9147078at2"/>
<dbReference type="SUPFAM" id="SSF53822">
    <property type="entry name" value="Periplasmic binding protein-like I"/>
    <property type="match status" value="1"/>
</dbReference>
<comment type="caution">
    <text evidence="5">The sequence shown here is derived from an EMBL/GenBank/DDBJ whole genome shotgun (WGS) entry which is preliminary data.</text>
</comment>
<feature type="chain" id="PRO_5003993207" evidence="3">
    <location>
        <begin position="20"/>
        <end position="378"/>
    </location>
</feature>
<dbReference type="RefSeq" id="WP_007463299.1">
    <property type="nucleotide sequence ID" value="NZ_AMZO01000006.1"/>
</dbReference>
<dbReference type="PANTHER" id="PTHR30483">
    <property type="entry name" value="LEUCINE-SPECIFIC-BINDING PROTEIN"/>
    <property type="match status" value="1"/>
</dbReference>
<organism evidence="5 6">
    <name type="scientific">Photobacterium marinum</name>
    <dbReference type="NCBI Taxonomy" id="1056511"/>
    <lineage>
        <taxon>Bacteria</taxon>
        <taxon>Pseudomonadati</taxon>
        <taxon>Pseudomonadota</taxon>
        <taxon>Gammaproteobacteria</taxon>
        <taxon>Vibrionales</taxon>
        <taxon>Vibrionaceae</taxon>
        <taxon>Photobacterium</taxon>
    </lineage>
</organism>
<reference evidence="5 6" key="1">
    <citation type="submission" date="2012-12" db="EMBL/GenBank/DDBJ databases">
        <title>Genome Assembly of Photobacterium sp. AK15.</title>
        <authorList>
            <person name="Khatri I."/>
            <person name="Vaidya B."/>
            <person name="Srinivas T.N.R."/>
            <person name="Subramanian S."/>
            <person name="Pinnaka A."/>
        </authorList>
    </citation>
    <scope>NUCLEOTIDE SEQUENCE [LARGE SCALE GENOMIC DNA]</scope>
    <source>
        <strain evidence="5 6">AK15</strain>
    </source>
</reference>
<proteinExistence type="inferred from homology"/>
<dbReference type="Pfam" id="PF13458">
    <property type="entry name" value="Peripla_BP_6"/>
    <property type="match status" value="1"/>
</dbReference>
<dbReference type="InterPro" id="IPR028081">
    <property type="entry name" value="Leu-bd"/>
</dbReference>
<keyword evidence="2 3" id="KW-0732">Signal</keyword>
<evidence type="ECO:0000256" key="2">
    <source>
        <dbReference type="ARBA" id="ARBA00022729"/>
    </source>
</evidence>
<evidence type="ECO:0000259" key="4">
    <source>
        <dbReference type="Pfam" id="PF13458"/>
    </source>
</evidence>
<dbReference type="Gene3D" id="3.40.50.2300">
    <property type="match status" value="2"/>
</dbReference>
<sequence>MKLMTALIIIAALFLAACSDPSEQGRELRVGLIAPVTGQIPEVGRSTVEAAKLAVEEINGRGGLIIDDEQYKVVLLIEDNRDNQEQTISAALELINQQNVSAIIGPQASRNAIPAARYVEYAQIPMITPWSTNPDTTRHKNWVYRAAFVDTFQGKLMAKFAYEQLGLRKAAVLYDISSEYNRNLAEVFSVAFKDFGGGIVAYELYTRDAPDFTEQLRRIQAAQPDVLFLPNYYNEVPVQARQARKMGITAQLLGSDTWTQILEDDRSAVDGAFFSTHYALDRADGGALNFRARYRQTYNREPNDVAALTYDAFGLLFEAAQRHGGVEPQGIRDALNTIDNFEGITGVIKFQGSGDPVKSAVLIEVKNGEFVFSKWVEP</sequence>
<dbReference type="AlphaFoldDB" id="L8JGK6"/>
<name>L8JGK6_9GAMM</name>
<feature type="signal peptide" evidence="3">
    <location>
        <begin position="1"/>
        <end position="19"/>
    </location>
</feature>
<comment type="similarity">
    <text evidence="1">Belongs to the leucine-binding protein family.</text>
</comment>
<dbReference type="InterPro" id="IPR051010">
    <property type="entry name" value="BCAA_transport"/>
</dbReference>
<dbReference type="PANTHER" id="PTHR30483:SF6">
    <property type="entry name" value="PERIPLASMIC BINDING PROTEIN OF ABC TRANSPORTER FOR NATURAL AMINO ACIDS"/>
    <property type="match status" value="1"/>
</dbReference>
<protein>
    <submittedName>
        <fullName evidence="5">Branched-chain amino acid ABC transporter, amino acid-binding protein</fullName>
    </submittedName>
</protein>
<evidence type="ECO:0000256" key="3">
    <source>
        <dbReference type="SAM" id="SignalP"/>
    </source>
</evidence>
<dbReference type="CDD" id="cd06347">
    <property type="entry name" value="PBP1_ABC_LivK_ligand_binding-like"/>
    <property type="match status" value="1"/>
</dbReference>
<dbReference type="InterPro" id="IPR028082">
    <property type="entry name" value="Peripla_BP_I"/>
</dbReference>
<dbReference type="PATRIC" id="fig|1056511.3.peg.1085"/>
<keyword evidence="6" id="KW-1185">Reference proteome</keyword>
<dbReference type="Proteomes" id="UP000011134">
    <property type="component" value="Unassembled WGS sequence"/>
</dbReference>
<dbReference type="PROSITE" id="PS51257">
    <property type="entry name" value="PROKAR_LIPOPROTEIN"/>
    <property type="match status" value="1"/>
</dbReference>
<accession>L8JGK6</accession>
<gene>
    <name evidence="5" type="ORF">C942_04255</name>
</gene>
<evidence type="ECO:0000256" key="1">
    <source>
        <dbReference type="ARBA" id="ARBA00010062"/>
    </source>
</evidence>
<evidence type="ECO:0000313" key="5">
    <source>
        <dbReference type="EMBL" id="ELR66557.1"/>
    </source>
</evidence>
<evidence type="ECO:0000313" key="6">
    <source>
        <dbReference type="Proteomes" id="UP000011134"/>
    </source>
</evidence>
<feature type="domain" description="Leucine-binding protein" evidence="4">
    <location>
        <begin position="28"/>
        <end position="367"/>
    </location>
</feature>
<dbReference type="EMBL" id="AMZO01000006">
    <property type="protein sequence ID" value="ELR66557.1"/>
    <property type="molecule type" value="Genomic_DNA"/>
</dbReference>